<proteinExistence type="predicted"/>
<accession>G0QVA7</accession>
<name>G0QVA7_ICHMU</name>
<evidence type="ECO:0000313" key="2">
    <source>
        <dbReference type="Proteomes" id="UP000008983"/>
    </source>
</evidence>
<dbReference type="GeneID" id="14906971"/>
<dbReference type="AlphaFoldDB" id="G0QVA7"/>
<dbReference type="STRING" id="857967.G0QVA7"/>
<gene>
    <name evidence="1" type="ORF">IMG5_122520</name>
</gene>
<evidence type="ECO:0000313" key="1">
    <source>
        <dbReference type="EMBL" id="EGR30851.1"/>
    </source>
</evidence>
<dbReference type="InParanoid" id="G0QVA7"/>
<keyword evidence="2" id="KW-1185">Reference proteome</keyword>
<dbReference type="RefSeq" id="XP_004032438.1">
    <property type="nucleotide sequence ID" value="XM_004032390.1"/>
</dbReference>
<dbReference type="SUPFAM" id="SSF56112">
    <property type="entry name" value="Protein kinase-like (PK-like)"/>
    <property type="match status" value="1"/>
</dbReference>
<dbReference type="Gene3D" id="3.30.200.20">
    <property type="entry name" value="Phosphorylase Kinase, domain 1"/>
    <property type="match status" value="1"/>
</dbReference>
<dbReference type="eggNOG" id="KOG2686">
    <property type="taxonomic scope" value="Eukaryota"/>
</dbReference>
<sequence length="134" mass="15797">MQNIIKPKSDKEILLRNTPGWQNTPDISFIQLKKLTGLTNFTYQATNTHESVPFEMKDVLYRVFGVAEGLIDRKKEYTIFKKLGDLGQSPKCFASGQIWRIEEFMRSNHPSLEQMRDVKYRRLMAIYMRSFMPQ</sequence>
<protein>
    <submittedName>
        <fullName evidence="1">Uncharacterized protein</fullName>
    </submittedName>
</protein>
<dbReference type="Proteomes" id="UP000008983">
    <property type="component" value="Unassembled WGS sequence"/>
</dbReference>
<dbReference type="OrthoDB" id="3649325at2759"/>
<dbReference type="InterPro" id="IPR011009">
    <property type="entry name" value="Kinase-like_dom_sf"/>
</dbReference>
<reference evidence="1 2" key="1">
    <citation type="submission" date="2011-07" db="EMBL/GenBank/DDBJ databases">
        <authorList>
            <person name="Coyne R."/>
            <person name="Brami D."/>
            <person name="Johnson J."/>
            <person name="Hostetler J."/>
            <person name="Hannick L."/>
            <person name="Clark T."/>
            <person name="Cassidy-Hanley D."/>
            <person name="Inman J."/>
        </authorList>
    </citation>
    <scope>NUCLEOTIDE SEQUENCE [LARGE SCALE GENOMIC DNA]</scope>
    <source>
        <strain evidence="1 2">G5</strain>
    </source>
</reference>
<dbReference type="EMBL" id="GL983938">
    <property type="protein sequence ID" value="EGR30851.1"/>
    <property type="molecule type" value="Genomic_DNA"/>
</dbReference>
<dbReference type="Pfam" id="PF01633">
    <property type="entry name" value="Choline_kinase"/>
    <property type="match status" value="1"/>
</dbReference>
<organism evidence="1 2">
    <name type="scientific">Ichthyophthirius multifiliis</name>
    <name type="common">White spot disease agent</name>
    <name type="synonym">Ich</name>
    <dbReference type="NCBI Taxonomy" id="5932"/>
    <lineage>
        <taxon>Eukaryota</taxon>
        <taxon>Sar</taxon>
        <taxon>Alveolata</taxon>
        <taxon>Ciliophora</taxon>
        <taxon>Intramacronucleata</taxon>
        <taxon>Oligohymenophorea</taxon>
        <taxon>Hymenostomatida</taxon>
        <taxon>Ophryoglenina</taxon>
        <taxon>Ichthyophthirius</taxon>
    </lineage>
</organism>